<keyword evidence="3" id="KW-1185">Reference proteome</keyword>
<reference evidence="2 3" key="1">
    <citation type="submission" date="2023-03" db="EMBL/GenBank/DDBJ databases">
        <title>High recombination rates correlate with genetic variation in Cardiocondyla obscurior ants.</title>
        <authorList>
            <person name="Errbii M."/>
        </authorList>
    </citation>
    <scope>NUCLEOTIDE SEQUENCE [LARGE SCALE GENOMIC DNA]</scope>
    <source>
        <strain evidence="2">Alpha-2009</strain>
        <tissue evidence="2">Whole body</tissue>
    </source>
</reference>
<evidence type="ECO:0000256" key="1">
    <source>
        <dbReference type="SAM" id="MobiDB-lite"/>
    </source>
</evidence>
<dbReference type="EMBL" id="JADYXP020000004">
    <property type="protein sequence ID" value="KAL0127427.1"/>
    <property type="molecule type" value="Genomic_DNA"/>
</dbReference>
<evidence type="ECO:0000313" key="3">
    <source>
        <dbReference type="Proteomes" id="UP001430953"/>
    </source>
</evidence>
<dbReference type="Proteomes" id="UP001430953">
    <property type="component" value="Unassembled WGS sequence"/>
</dbReference>
<dbReference type="AlphaFoldDB" id="A0AAW2GJK4"/>
<comment type="caution">
    <text evidence="2">The sequence shown here is derived from an EMBL/GenBank/DDBJ whole genome shotgun (WGS) entry which is preliminary data.</text>
</comment>
<feature type="region of interest" description="Disordered" evidence="1">
    <location>
        <begin position="51"/>
        <end position="98"/>
    </location>
</feature>
<organism evidence="2 3">
    <name type="scientific">Cardiocondyla obscurior</name>
    <dbReference type="NCBI Taxonomy" id="286306"/>
    <lineage>
        <taxon>Eukaryota</taxon>
        <taxon>Metazoa</taxon>
        <taxon>Ecdysozoa</taxon>
        <taxon>Arthropoda</taxon>
        <taxon>Hexapoda</taxon>
        <taxon>Insecta</taxon>
        <taxon>Pterygota</taxon>
        <taxon>Neoptera</taxon>
        <taxon>Endopterygota</taxon>
        <taxon>Hymenoptera</taxon>
        <taxon>Apocrita</taxon>
        <taxon>Aculeata</taxon>
        <taxon>Formicoidea</taxon>
        <taxon>Formicidae</taxon>
        <taxon>Myrmicinae</taxon>
        <taxon>Cardiocondyla</taxon>
    </lineage>
</organism>
<protein>
    <submittedName>
        <fullName evidence="2">Uncharacterized protein</fullName>
    </submittedName>
</protein>
<proteinExistence type="predicted"/>
<sequence length="98" mass="10735">MFFGELTRAFCLPSCLSLDSTPLPDRTDGLCEIHASLISSLGERSLCAAPSRPDVQLSPRIPSPPAPSCPVRGRRTRHVPSERRTRLGKGILHQRSNC</sequence>
<name>A0AAW2GJK4_9HYME</name>
<gene>
    <name evidence="2" type="ORF">PUN28_005609</name>
</gene>
<evidence type="ECO:0000313" key="2">
    <source>
        <dbReference type="EMBL" id="KAL0127427.1"/>
    </source>
</evidence>
<accession>A0AAW2GJK4</accession>